<accession>A0AA86XVY8</accession>
<feature type="non-terminal residue" evidence="2">
    <location>
        <position position="399"/>
    </location>
</feature>
<reference evidence="2 3" key="1">
    <citation type="submission" date="2018-08" db="EMBL/GenBank/DDBJ databases">
        <authorList>
            <consortium name="GenomeTrakr: Next Generation Sequencing Network for Food Pathogen Tracability"/>
        </authorList>
    </citation>
    <scope>NUCLEOTIDE SEQUENCE [LARGE SCALE GENOMIC DNA]</scope>
    <source>
        <strain evidence="2 3">CFSAN060999</strain>
    </source>
</reference>
<sequence>MTLRRIGKIDVHAKVNGNDSLRTGFVFYSYARGSSALEFHFKDQQGKPVDMLGTKVRLLLIVKVEGEEKEFKTLDEEIVTESSLNGIVRYIIPDRLMGYQGIVDGWIYLDFPDGSKTDEVRFRFTMARSKIDEEVPLIQEFYVPQFEEMLESVKTDLNEDVALAKSKINQSVTETQNVAQVEQGKIQEELPKIQTELSTINADIEAQKEKLEAASIYSKAEVDSKVADLDSVKADKTFVDAQLAETESQLEFQANADIPIVIPTYDGNNQTTHPKVLYFETPWNGYKYWMAHTPYANSNDRLENPSLCVSNDGITWAEPNGLVNPLDKPIDTTISHMSDNDLLMRGNVMEIWYRETIRNGGGDIIYRKTSTNGLTWSDREIVFQTGAGGQILSPSTLYE</sequence>
<evidence type="ECO:0000313" key="2">
    <source>
        <dbReference type="EMBL" id="EAC3883596.1"/>
    </source>
</evidence>
<evidence type="ECO:0000259" key="1">
    <source>
        <dbReference type="Pfam" id="PF10651"/>
    </source>
</evidence>
<dbReference type="Pfam" id="PF10651">
    <property type="entry name" value="BppU_N"/>
    <property type="match status" value="1"/>
</dbReference>
<dbReference type="InterPro" id="IPR018913">
    <property type="entry name" value="BppU_N"/>
</dbReference>
<dbReference type="SUPFAM" id="SSF75005">
    <property type="entry name" value="Arabinanase/levansucrase/invertase"/>
    <property type="match status" value="1"/>
</dbReference>
<name>A0AA86XVY8_LISMN</name>
<evidence type="ECO:0000313" key="3">
    <source>
        <dbReference type="Proteomes" id="UP000356407"/>
    </source>
</evidence>
<dbReference type="AlphaFoldDB" id="A0AA86XVY8"/>
<gene>
    <name evidence="2" type="ORF">B4X68_16490</name>
</gene>
<dbReference type="EMBL" id="AAAICE010000050">
    <property type="protein sequence ID" value="EAC3883596.1"/>
    <property type="molecule type" value="Genomic_DNA"/>
</dbReference>
<organism evidence="2 3">
    <name type="scientific">Listeria monocytogenes</name>
    <dbReference type="NCBI Taxonomy" id="1639"/>
    <lineage>
        <taxon>Bacteria</taxon>
        <taxon>Bacillati</taxon>
        <taxon>Bacillota</taxon>
        <taxon>Bacilli</taxon>
        <taxon>Bacillales</taxon>
        <taxon>Listeriaceae</taxon>
        <taxon>Listeria</taxon>
    </lineage>
</organism>
<dbReference type="Proteomes" id="UP000356407">
    <property type="component" value="Unassembled WGS sequence"/>
</dbReference>
<proteinExistence type="predicted"/>
<protein>
    <submittedName>
        <fullName evidence="2">DUF2479 domain-containing protein</fullName>
    </submittedName>
</protein>
<comment type="caution">
    <text evidence="2">The sequence shown here is derived from an EMBL/GenBank/DDBJ whole genome shotgun (WGS) entry which is preliminary data.</text>
</comment>
<dbReference type="InterPro" id="IPR023296">
    <property type="entry name" value="Glyco_hydro_beta-prop_sf"/>
</dbReference>
<feature type="domain" description="BppU N-terminal" evidence="1">
    <location>
        <begin position="14"/>
        <end position="154"/>
    </location>
</feature>